<keyword evidence="3" id="KW-1185">Reference proteome</keyword>
<organism evidence="2 3">
    <name type="scientific">Microbacterium faecale</name>
    <dbReference type="NCBI Taxonomy" id="1804630"/>
    <lineage>
        <taxon>Bacteria</taxon>
        <taxon>Bacillati</taxon>
        <taxon>Actinomycetota</taxon>
        <taxon>Actinomycetes</taxon>
        <taxon>Micrococcales</taxon>
        <taxon>Microbacteriaceae</taxon>
        <taxon>Microbacterium</taxon>
    </lineage>
</organism>
<reference evidence="2" key="1">
    <citation type="journal article" date="2014" name="Int. J. Syst. Evol. Microbiol.">
        <title>Complete genome sequence of Corynebacterium casei LMG S-19264T (=DSM 44701T), isolated from a smear-ripened cheese.</title>
        <authorList>
            <consortium name="US DOE Joint Genome Institute (JGI-PGF)"/>
            <person name="Walter F."/>
            <person name="Albersmeier A."/>
            <person name="Kalinowski J."/>
            <person name="Ruckert C."/>
        </authorList>
    </citation>
    <scope>NUCLEOTIDE SEQUENCE</scope>
    <source>
        <strain evidence="2">CGMCC 1.15152</strain>
    </source>
</reference>
<reference evidence="2" key="2">
    <citation type="submission" date="2020-09" db="EMBL/GenBank/DDBJ databases">
        <authorList>
            <person name="Sun Q."/>
            <person name="Zhou Y."/>
        </authorList>
    </citation>
    <scope>NUCLEOTIDE SEQUENCE</scope>
    <source>
        <strain evidence="2">CGMCC 1.15152</strain>
    </source>
</reference>
<feature type="transmembrane region" description="Helical" evidence="1">
    <location>
        <begin position="46"/>
        <end position="67"/>
    </location>
</feature>
<keyword evidence="1" id="KW-1133">Transmembrane helix</keyword>
<dbReference type="Proteomes" id="UP000633205">
    <property type="component" value="Unassembled WGS sequence"/>
</dbReference>
<comment type="caution">
    <text evidence="2">The sequence shown here is derived from an EMBL/GenBank/DDBJ whole genome shotgun (WGS) entry which is preliminary data.</text>
</comment>
<proteinExistence type="predicted"/>
<feature type="transmembrane region" description="Helical" evidence="1">
    <location>
        <begin position="79"/>
        <end position="108"/>
    </location>
</feature>
<keyword evidence="1" id="KW-0472">Membrane</keyword>
<dbReference type="EMBL" id="BMHO01000001">
    <property type="protein sequence ID" value="GGD32435.1"/>
    <property type="molecule type" value="Genomic_DNA"/>
</dbReference>
<evidence type="ECO:0000313" key="2">
    <source>
        <dbReference type="EMBL" id="GGD32435.1"/>
    </source>
</evidence>
<dbReference type="AlphaFoldDB" id="A0A916Y6T3"/>
<protein>
    <submittedName>
        <fullName evidence="2">Uncharacterized protein</fullName>
    </submittedName>
</protein>
<accession>A0A916Y6T3</accession>
<keyword evidence="1" id="KW-0812">Transmembrane</keyword>
<evidence type="ECO:0000256" key="1">
    <source>
        <dbReference type="SAM" id="Phobius"/>
    </source>
</evidence>
<dbReference type="RefSeq" id="WP_188711276.1">
    <property type="nucleotide sequence ID" value="NZ_BMHO01000001.1"/>
</dbReference>
<name>A0A916Y6T3_9MICO</name>
<evidence type="ECO:0000313" key="3">
    <source>
        <dbReference type="Proteomes" id="UP000633205"/>
    </source>
</evidence>
<sequence>MTDAEARRPGGIVGRIARSQGLILPWSIALVLALATAFFGPSLQRWEWFSAVAGISIIVAFAVQLIIGRADGFILRTATAALGSVVIVGIVSLVVALFTAVATGLTLFPAEFASL</sequence>
<gene>
    <name evidence="2" type="ORF">GCM10010915_10970</name>
</gene>
<feature type="transmembrane region" description="Helical" evidence="1">
    <location>
        <begin position="21"/>
        <end position="40"/>
    </location>
</feature>